<evidence type="ECO:0000256" key="1">
    <source>
        <dbReference type="SAM" id="MobiDB-lite"/>
    </source>
</evidence>
<dbReference type="EMBL" id="MU001707">
    <property type="protein sequence ID" value="KAF2452561.1"/>
    <property type="molecule type" value="Genomic_DNA"/>
</dbReference>
<accession>A0A6A6NLF7</accession>
<proteinExistence type="predicted"/>
<feature type="region of interest" description="Disordered" evidence="1">
    <location>
        <begin position="21"/>
        <end position="48"/>
    </location>
</feature>
<organism evidence="2 3">
    <name type="scientific">Lineolata rhizophorae</name>
    <dbReference type="NCBI Taxonomy" id="578093"/>
    <lineage>
        <taxon>Eukaryota</taxon>
        <taxon>Fungi</taxon>
        <taxon>Dikarya</taxon>
        <taxon>Ascomycota</taxon>
        <taxon>Pezizomycotina</taxon>
        <taxon>Dothideomycetes</taxon>
        <taxon>Dothideomycetes incertae sedis</taxon>
        <taxon>Lineolatales</taxon>
        <taxon>Lineolataceae</taxon>
        <taxon>Lineolata</taxon>
    </lineage>
</organism>
<dbReference type="Proteomes" id="UP000799766">
    <property type="component" value="Unassembled WGS sequence"/>
</dbReference>
<name>A0A6A6NLF7_9PEZI</name>
<protein>
    <submittedName>
        <fullName evidence="2">Uncharacterized protein</fullName>
    </submittedName>
</protein>
<keyword evidence="3" id="KW-1185">Reference proteome</keyword>
<reference evidence="2" key="1">
    <citation type="journal article" date="2020" name="Stud. Mycol.">
        <title>101 Dothideomycetes genomes: a test case for predicting lifestyles and emergence of pathogens.</title>
        <authorList>
            <person name="Haridas S."/>
            <person name="Albert R."/>
            <person name="Binder M."/>
            <person name="Bloem J."/>
            <person name="Labutti K."/>
            <person name="Salamov A."/>
            <person name="Andreopoulos B."/>
            <person name="Baker S."/>
            <person name="Barry K."/>
            <person name="Bills G."/>
            <person name="Bluhm B."/>
            <person name="Cannon C."/>
            <person name="Castanera R."/>
            <person name="Culley D."/>
            <person name="Daum C."/>
            <person name="Ezra D."/>
            <person name="Gonzalez J."/>
            <person name="Henrissat B."/>
            <person name="Kuo A."/>
            <person name="Liang C."/>
            <person name="Lipzen A."/>
            <person name="Lutzoni F."/>
            <person name="Magnuson J."/>
            <person name="Mondo S."/>
            <person name="Nolan M."/>
            <person name="Ohm R."/>
            <person name="Pangilinan J."/>
            <person name="Park H.-J."/>
            <person name="Ramirez L."/>
            <person name="Alfaro M."/>
            <person name="Sun H."/>
            <person name="Tritt A."/>
            <person name="Yoshinaga Y."/>
            <person name="Zwiers L.-H."/>
            <person name="Turgeon B."/>
            <person name="Goodwin S."/>
            <person name="Spatafora J."/>
            <person name="Crous P."/>
            <person name="Grigoriev I."/>
        </authorList>
    </citation>
    <scope>NUCLEOTIDE SEQUENCE</scope>
    <source>
        <strain evidence="2">ATCC 16933</strain>
    </source>
</reference>
<dbReference type="AlphaFoldDB" id="A0A6A6NLF7"/>
<feature type="region of interest" description="Disordered" evidence="1">
    <location>
        <begin position="78"/>
        <end position="134"/>
    </location>
</feature>
<sequence length="187" mass="20995">MKCNERESFFRKECQGCRCTQNTKGNIPEGRPRDRKRIGKNTKEELQSQLHLQPKTNRKGEGMNFTRRHLNLTRLWAHHNPTSDPVKPRCKRKKGIKNAEKIRPEQPAPSNTPVANVADSKQALSPSPEGLASNVSSCNSLPLNICANEQPILPKTTTNCTIERIPSGRSCVRHFPRSGGESIIPPR</sequence>
<evidence type="ECO:0000313" key="2">
    <source>
        <dbReference type="EMBL" id="KAF2452561.1"/>
    </source>
</evidence>
<evidence type="ECO:0000313" key="3">
    <source>
        <dbReference type="Proteomes" id="UP000799766"/>
    </source>
</evidence>
<gene>
    <name evidence="2" type="ORF">BDY21DRAFT_157706</name>
</gene>